<dbReference type="GO" id="GO:0046872">
    <property type="term" value="F:metal ion binding"/>
    <property type="evidence" value="ECO:0007669"/>
    <property type="project" value="UniProtKB-KW"/>
</dbReference>
<dbReference type="InterPro" id="IPR001915">
    <property type="entry name" value="Peptidase_M48"/>
</dbReference>
<keyword evidence="3 6" id="KW-0378">Hydrolase</keyword>
<dbReference type="Pfam" id="PF01435">
    <property type="entry name" value="Peptidase_M48"/>
    <property type="match status" value="1"/>
</dbReference>
<dbReference type="Proteomes" id="UP001222932">
    <property type="component" value="Unassembled WGS sequence"/>
</dbReference>
<evidence type="ECO:0000256" key="4">
    <source>
        <dbReference type="ARBA" id="ARBA00022833"/>
    </source>
</evidence>
<dbReference type="GO" id="GO:0034982">
    <property type="term" value="P:mitochondrial protein processing"/>
    <property type="evidence" value="ECO:0007669"/>
    <property type="project" value="TreeGrafter"/>
</dbReference>
<keyword evidence="7" id="KW-0812">Transmembrane</keyword>
<dbReference type="GO" id="GO:0004222">
    <property type="term" value="F:metalloendopeptidase activity"/>
    <property type="evidence" value="ECO:0007669"/>
    <property type="project" value="InterPro"/>
</dbReference>
<dbReference type="AlphaFoldDB" id="A0AAD3YBB3"/>
<evidence type="ECO:0000256" key="3">
    <source>
        <dbReference type="ARBA" id="ARBA00022801"/>
    </source>
</evidence>
<evidence type="ECO:0000259" key="8">
    <source>
        <dbReference type="Pfam" id="PF01435"/>
    </source>
</evidence>
<evidence type="ECO:0000256" key="1">
    <source>
        <dbReference type="ARBA" id="ARBA00022670"/>
    </source>
</evidence>
<comment type="similarity">
    <text evidence="6">Belongs to the peptidase M48 family.</text>
</comment>
<evidence type="ECO:0000313" key="10">
    <source>
        <dbReference type="Proteomes" id="UP001222932"/>
    </source>
</evidence>
<evidence type="ECO:0000256" key="2">
    <source>
        <dbReference type="ARBA" id="ARBA00022723"/>
    </source>
</evidence>
<feature type="domain" description="Peptidase M48" evidence="8">
    <location>
        <begin position="195"/>
        <end position="337"/>
    </location>
</feature>
<comment type="caution">
    <text evidence="9">The sequence shown here is derived from an EMBL/GenBank/DDBJ whole genome shotgun (WGS) entry which is preliminary data.</text>
</comment>
<keyword evidence="4 6" id="KW-0862">Zinc</keyword>
<keyword evidence="1 6" id="KW-0645">Protease</keyword>
<comment type="cofactor">
    <cofactor evidence="6">
        <name>Zn(2+)</name>
        <dbReference type="ChEBI" id="CHEBI:29105"/>
    </cofactor>
    <text evidence="6">Binds 1 zinc ion per subunit.</text>
</comment>
<dbReference type="PANTHER" id="PTHR22726">
    <property type="entry name" value="METALLOENDOPEPTIDASE OMA1"/>
    <property type="match status" value="1"/>
</dbReference>
<dbReference type="Gene3D" id="3.30.2010.10">
    <property type="entry name" value="Metalloproteases ('zincins'), catalytic domain"/>
    <property type="match status" value="1"/>
</dbReference>
<keyword evidence="7" id="KW-0472">Membrane</keyword>
<name>A0AAD3YBB3_9TREE</name>
<keyword evidence="5 6" id="KW-0482">Metalloprotease</keyword>
<reference evidence="9" key="1">
    <citation type="journal article" date="2023" name="BMC Genomics">
        <title>Chromosome-level genome assemblies of Cutaneotrichosporon spp. (Trichosporonales, Basidiomycota) reveal imbalanced evolution between nucleotide sequences and chromosome synteny.</title>
        <authorList>
            <person name="Kobayashi Y."/>
            <person name="Kayamori A."/>
            <person name="Aoki K."/>
            <person name="Shiwa Y."/>
            <person name="Matsutani M."/>
            <person name="Fujita N."/>
            <person name="Sugita T."/>
            <person name="Iwasaki W."/>
            <person name="Tanaka N."/>
            <person name="Takashima M."/>
        </authorList>
    </citation>
    <scope>NUCLEOTIDE SEQUENCE</scope>
    <source>
        <strain evidence="9">HIS016</strain>
    </source>
</reference>
<dbReference type="GO" id="GO:0006515">
    <property type="term" value="P:protein quality control for misfolded or incompletely synthesized proteins"/>
    <property type="evidence" value="ECO:0007669"/>
    <property type="project" value="TreeGrafter"/>
</dbReference>
<evidence type="ECO:0000313" key="9">
    <source>
        <dbReference type="EMBL" id="GMK55599.1"/>
    </source>
</evidence>
<dbReference type="InterPro" id="IPR051156">
    <property type="entry name" value="Mito/Outer_Membr_Metalloprot"/>
</dbReference>
<dbReference type="CDD" id="cd07331">
    <property type="entry name" value="M48C_Oma1_like"/>
    <property type="match status" value="1"/>
</dbReference>
<gene>
    <name evidence="9" type="primary">OMA1</name>
    <name evidence="9" type="ORF">CspeluHIS016_0206550</name>
</gene>
<evidence type="ECO:0000256" key="7">
    <source>
        <dbReference type="SAM" id="Phobius"/>
    </source>
</evidence>
<evidence type="ECO:0000256" key="5">
    <source>
        <dbReference type="ARBA" id="ARBA00023049"/>
    </source>
</evidence>
<feature type="transmembrane region" description="Helical" evidence="7">
    <location>
        <begin position="78"/>
        <end position="94"/>
    </location>
</feature>
<accession>A0AAD3YBB3</accession>
<keyword evidence="2" id="KW-0479">Metal-binding</keyword>
<dbReference type="GO" id="GO:0005743">
    <property type="term" value="C:mitochondrial inner membrane"/>
    <property type="evidence" value="ECO:0007669"/>
    <property type="project" value="TreeGrafter"/>
</dbReference>
<protein>
    <recommendedName>
        <fullName evidence="8">Peptidase M48 domain-containing protein</fullName>
    </recommendedName>
</protein>
<proteinExistence type="inferred from homology"/>
<sequence length="373" mass="40918">MFRPLLAAARATARSVPPAAAPSRRVGLQALRRPLSSTSRRTVEYRRFDNRNRSSGQANSSENVMNYVRRRVGGDRGMVIYGVLIGGAVIYYVAHLERVPVTKRLRFMDCSRAQEEEIGQATFSETMAQFQGKLLPPDHPVTRRVRDIAKRIVERNNLGMVKEGHNLSSIEDVLSAWLGGGMESADNISATQEGNENAEWEVYVVDDPKTMNAFVIPGGKIFVFTGILQVSANDSGLATVMGHEISHVVARHGAERMSYMKVLFGVSFILETLGLDLPNSRTSETEADEIGLRLMAKACYDPSEAPKVWERMSEMGGGGGSIDILSTHPANRKRIKAEKELPMANDIVAANCGSVVDNKAGFDQASGNWSRYG</sequence>
<evidence type="ECO:0000256" key="6">
    <source>
        <dbReference type="RuleBase" id="RU003983"/>
    </source>
</evidence>
<organism evidence="9 10">
    <name type="scientific">Cutaneotrichosporon spelunceum</name>
    <dbReference type="NCBI Taxonomy" id="1672016"/>
    <lineage>
        <taxon>Eukaryota</taxon>
        <taxon>Fungi</taxon>
        <taxon>Dikarya</taxon>
        <taxon>Basidiomycota</taxon>
        <taxon>Agaricomycotina</taxon>
        <taxon>Tremellomycetes</taxon>
        <taxon>Trichosporonales</taxon>
        <taxon>Trichosporonaceae</taxon>
        <taxon>Cutaneotrichosporon</taxon>
    </lineage>
</organism>
<keyword evidence="10" id="KW-1185">Reference proteome</keyword>
<dbReference type="PANTHER" id="PTHR22726:SF1">
    <property type="entry name" value="METALLOENDOPEPTIDASE OMA1, MITOCHONDRIAL"/>
    <property type="match status" value="1"/>
</dbReference>
<dbReference type="EMBL" id="BTCM01000002">
    <property type="protein sequence ID" value="GMK55599.1"/>
    <property type="molecule type" value="Genomic_DNA"/>
</dbReference>
<reference evidence="9" key="2">
    <citation type="submission" date="2023-06" db="EMBL/GenBank/DDBJ databases">
        <authorList>
            <person name="Kobayashi Y."/>
            <person name="Kayamori A."/>
            <person name="Aoki K."/>
            <person name="Shiwa Y."/>
            <person name="Fujita N."/>
            <person name="Sugita T."/>
            <person name="Iwasaki W."/>
            <person name="Tanaka N."/>
            <person name="Takashima M."/>
        </authorList>
    </citation>
    <scope>NUCLEOTIDE SEQUENCE</scope>
    <source>
        <strain evidence="9">HIS016</strain>
    </source>
</reference>
<keyword evidence="7" id="KW-1133">Transmembrane helix</keyword>